<protein>
    <submittedName>
        <fullName evidence="1">Uncharacterized protein</fullName>
    </submittedName>
</protein>
<dbReference type="EMBL" id="RWGY01000770">
    <property type="protein sequence ID" value="TVT99068.1"/>
    <property type="molecule type" value="Genomic_DNA"/>
</dbReference>
<organism evidence="1 2">
    <name type="scientific">Eragrostis curvula</name>
    <name type="common">weeping love grass</name>
    <dbReference type="NCBI Taxonomy" id="38414"/>
    <lineage>
        <taxon>Eukaryota</taxon>
        <taxon>Viridiplantae</taxon>
        <taxon>Streptophyta</taxon>
        <taxon>Embryophyta</taxon>
        <taxon>Tracheophyta</taxon>
        <taxon>Spermatophyta</taxon>
        <taxon>Magnoliopsida</taxon>
        <taxon>Liliopsida</taxon>
        <taxon>Poales</taxon>
        <taxon>Poaceae</taxon>
        <taxon>PACMAD clade</taxon>
        <taxon>Chloridoideae</taxon>
        <taxon>Eragrostideae</taxon>
        <taxon>Eragrostidinae</taxon>
        <taxon>Eragrostis</taxon>
    </lineage>
</organism>
<dbReference type="AlphaFoldDB" id="A0A5J9SJA7"/>
<dbReference type="Proteomes" id="UP000324897">
    <property type="component" value="Unassembled WGS sequence"/>
</dbReference>
<proteinExistence type="predicted"/>
<name>A0A5J9SJA7_9POAL</name>
<evidence type="ECO:0000313" key="2">
    <source>
        <dbReference type="Proteomes" id="UP000324897"/>
    </source>
</evidence>
<keyword evidence="2" id="KW-1185">Reference proteome</keyword>
<gene>
    <name evidence="1" type="ORF">EJB05_55589</name>
</gene>
<comment type="caution">
    <text evidence="1">The sequence shown here is derived from an EMBL/GenBank/DDBJ whole genome shotgun (WGS) entry which is preliminary data.</text>
</comment>
<reference evidence="1 2" key="1">
    <citation type="journal article" date="2019" name="Sci. Rep.">
        <title>A high-quality genome of Eragrostis curvula grass provides insights into Poaceae evolution and supports new strategies to enhance forage quality.</title>
        <authorList>
            <person name="Carballo J."/>
            <person name="Santos B.A.C.M."/>
            <person name="Zappacosta D."/>
            <person name="Garbus I."/>
            <person name="Selva J.P."/>
            <person name="Gallo C.A."/>
            <person name="Diaz A."/>
            <person name="Albertini E."/>
            <person name="Caccamo M."/>
            <person name="Echenique V."/>
        </authorList>
    </citation>
    <scope>NUCLEOTIDE SEQUENCE [LARGE SCALE GENOMIC DNA]</scope>
    <source>
        <strain evidence="2">cv. Victoria</strain>
        <tissue evidence="1">Leaf</tissue>
    </source>
</reference>
<accession>A0A5J9SJA7</accession>
<dbReference type="OrthoDB" id="689620at2759"/>
<evidence type="ECO:0000313" key="1">
    <source>
        <dbReference type="EMBL" id="TVT99068.1"/>
    </source>
</evidence>
<dbReference type="Gramene" id="TVT99068">
    <property type="protein sequence ID" value="TVT99068"/>
    <property type="gene ID" value="EJB05_55589"/>
</dbReference>
<sequence length="127" mass="13492">MGASVNSHGQCQLTSSKVQIFHLHARETAAEMPSLRQILLVAAVALWSAASVAAADTFLPPGTASPFPFCPTRPAGVPTMPFPWSPPPPMTIYPQDPGFFSSGVYRVSRGAPWLPLAAVLSAFFILL</sequence>